<evidence type="ECO:0000256" key="5">
    <source>
        <dbReference type="PIRSR" id="PIRSR015582-2"/>
    </source>
</evidence>
<dbReference type="Gene3D" id="3.20.20.60">
    <property type="entry name" value="Phosphoenolpyruvate-binding domains"/>
    <property type="match status" value="1"/>
</dbReference>
<name>A0A7K1FPV4_9ACTN</name>
<dbReference type="SUPFAM" id="SSF51621">
    <property type="entry name" value="Phosphoenolpyruvate/pyruvate domain"/>
    <property type="match status" value="1"/>
</dbReference>
<feature type="domain" description="HpcH/HpaI aldolase/citrate lyase" evidence="6">
    <location>
        <begin position="5"/>
        <end position="224"/>
    </location>
</feature>
<dbReference type="InterPro" id="IPR040442">
    <property type="entry name" value="Pyrv_kinase-like_dom_sf"/>
</dbReference>
<protein>
    <submittedName>
        <fullName evidence="7">CoA ester lyase</fullName>
    </submittedName>
</protein>
<accession>A0A7K1FPV4</accession>
<dbReference type="GO" id="GO:0016829">
    <property type="term" value="F:lyase activity"/>
    <property type="evidence" value="ECO:0007669"/>
    <property type="project" value="UniProtKB-KW"/>
</dbReference>
<dbReference type="GO" id="GO:0000287">
    <property type="term" value="F:magnesium ion binding"/>
    <property type="evidence" value="ECO:0007669"/>
    <property type="project" value="TreeGrafter"/>
</dbReference>
<organism evidence="7 8">
    <name type="scientific">Nakamurella alba</name>
    <dbReference type="NCBI Taxonomy" id="2665158"/>
    <lineage>
        <taxon>Bacteria</taxon>
        <taxon>Bacillati</taxon>
        <taxon>Actinomycetota</taxon>
        <taxon>Actinomycetes</taxon>
        <taxon>Nakamurellales</taxon>
        <taxon>Nakamurellaceae</taxon>
        <taxon>Nakamurella</taxon>
    </lineage>
</organism>
<keyword evidence="3 5" id="KW-0460">Magnesium</keyword>
<dbReference type="PANTHER" id="PTHR32308">
    <property type="entry name" value="LYASE BETA SUBUNIT, PUTATIVE (AFU_ORTHOLOGUE AFUA_4G13030)-RELATED"/>
    <property type="match status" value="1"/>
</dbReference>
<evidence type="ECO:0000256" key="4">
    <source>
        <dbReference type="PIRSR" id="PIRSR015582-1"/>
    </source>
</evidence>
<feature type="binding site" evidence="5">
    <location>
        <position position="155"/>
    </location>
    <ligand>
        <name>Mg(2+)</name>
        <dbReference type="ChEBI" id="CHEBI:18420"/>
    </ligand>
</feature>
<feature type="binding site" evidence="4">
    <location>
        <position position="129"/>
    </location>
    <ligand>
        <name>substrate</name>
    </ligand>
</feature>
<evidence type="ECO:0000256" key="3">
    <source>
        <dbReference type="ARBA" id="ARBA00022842"/>
    </source>
</evidence>
<gene>
    <name evidence="7" type="ORF">GIS00_19735</name>
</gene>
<feature type="binding site" evidence="5">
    <location>
        <position position="129"/>
    </location>
    <ligand>
        <name>Mg(2+)</name>
        <dbReference type="ChEBI" id="CHEBI:18420"/>
    </ligand>
</feature>
<dbReference type="GO" id="GO:0006107">
    <property type="term" value="P:oxaloacetate metabolic process"/>
    <property type="evidence" value="ECO:0007669"/>
    <property type="project" value="TreeGrafter"/>
</dbReference>
<evidence type="ECO:0000313" key="8">
    <source>
        <dbReference type="Proteomes" id="UP000460221"/>
    </source>
</evidence>
<dbReference type="PIRSF" id="PIRSF015582">
    <property type="entry name" value="Cit_lyase_B"/>
    <property type="match status" value="1"/>
</dbReference>
<dbReference type="RefSeq" id="WP_154770130.1">
    <property type="nucleotide sequence ID" value="NZ_WLYK01000008.1"/>
</dbReference>
<dbReference type="Proteomes" id="UP000460221">
    <property type="component" value="Unassembled WGS sequence"/>
</dbReference>
<reference evidence="7 8" key="1">
    <citation type="submission" date="2019-11" db="EMBL/GenBank/DDBJ databases">
        <authorList>
            <person name="Jiang L.-Q."/>
        </authorList>
    </citation>
    <scope>NUCLEOTIDE SEQUENCE [LARGE SCALE GENOMIC DNA]</scope>
    <source>
        <strain evidence="7 8">YIM 132087</strain>
    </source>
</reference>
<comment type="cofactor">
    <cofactor evidence="1">
        <name>Mg(2+)</name>
        <dbReference type="ChEBI" id="CHEBI:18420"/>
    </cofactor>
</comment>
<evidence type="ECO:0000256" key="2">
    <source>
        <dbReference type="ARBA" id="ARBA00022723"/>
    </source>
</evidence>
<keyword evidence="2 5" id="KW-0479">Metal-binding</keyword>
<evidence type="ECO:0000313" key="7">
    <source>
        <dbReference type="EMBL" id="MTD16175.1"/>
    </source>
</evidence>
<feature type="binding site" evidence="4">
    <location>
        <position position="64"/>
    </location>
    <ligand>
        <name>substrate</name>
    </ligand>
</feature>
<dbReference type="InterPro" id="IPR011206">
    <property type="entry name" value="Citrate_lyase_beta/mcl1/mcl2"/>
</dbReference>
<dbReference type="EMBL" id="WLYK01000008">
    <property type="protein sequence ID" value="MTD16175.1"/>
    <property type="molecule type" value="Genomic_DNA"/>
</dbReference>
<proteinExistence type="predicted"/>
<evidence type="ECO:0000259" key="6">
    <source>
        <dbReference type="Pfam" id="PF03328"/>
    </source>
</evidence>
<dbReference type="AlphaFoldDB" id="A0A7K1FPV4"/>
<dbReference type="InterPro" id="IPR015813">
    <property type="entry name" value="Pyrv/PenolPyrv_kinase-like_dom"/>
</dbReference>
<keyword evidence="7" id="KW-0456">Lyase</keyword>
<dbReference type="InterPro" id="IPR005000">
    <property type="entry name" value="Aldolase/citrate-lyase_domain"/>
</dbReference>
<sequence length="294" mass="29532">MSIGRTVLFTPGDHPRRIASAFGSRADAVVLDLEDGVGPGARGAARSTVVEALRGTSRAGLFVRINGVGTADHASDLAAIGAVLGRLDGVVLPKVESLDQLVRLDEHLRGLERSAGVPVGSVRVVPVVESAAGALAASEIATGPRVVALMLGVLDLAAELGMSPVAGAGGIDHLRVQIAVASRAAGLGAPIDGPHPDLDDAAGISASSAASRALGYGGRVVLHPSAIDTVDRAYRPTDAEINRATAVLAAVDAVPGVGSLRLPDGTFVDAPVVAQARSLLADVGEVARDHVAAR</sequence>
<evidence type="ECO:0000256" key="1">
    <source>
        <dbReference type="ARBA" id="ARBA00001946"/>
    </source>
</evidence>
<comment type="caution">
    <text evidence="7">The sequence shown here is derived from an EMBL/GenBank/DDBJ whole genome shotgun (WGS) entry which is preliminary data.</text>
</comment>
<dbReference type="PANTHER" id="PTHR32308:SF10">
    <property type="entry name" value="CITRATE LYASE SUBUNIT BETA"/>
    <property type="match status" value="1"/>
</dbReference>
<keyword evidence="8" id="KW-1185">Reference proteome</keyword>
<dbReference type="Pfam" id="PF03328">
    <property type="entry name" value="HpcH_HpaI"/>
    <property type="match status" value="1"/>
</dbReference>